<dbReference type="NCBIfam" id="TIGR00072">
    <property type="entry name" value="hydrog_prot"/>
    <property type="match status" value="1"/>
</dbReference>
<organism evidence="5 6">
    <name type="scientific">Clostridium brassicae</name>
    <dbReference type="NCBI Taxonomy" id="2999072"/>
    <lineage>
        <taxon>Bacteria</taxon>
        <taxon>Bacillati</taxon>
        <taxon>Bacillota</taxon>
        <taxon>Clostridia</taxon>
        <taxon>Eubacteriales</taxon>
        <taxon>Clostridiaceae</taxon>
        <taxon>Clostridium</taxon>
    </lineage>
</organism>
<protein>
    <submittedName>
        <fullName evidence="5">Hydrogenase maturation protease</fullName>
    </submittedName>
</protein>
<sequence>MGKKLVAIGNRIMKDDAIGVLIGDELKADLKELGFEVIIGETDVDYCLSFIENGDFIFILDSTLYGIKPGKITVIDIKKGEKFFEKGYSQHQLSLIKLLNSYDFQNVYGYIVGIEASEIDYGIELSKELLQNFNNIKKEVYNVIVSKTSHE</sequence>
<reference evidence="5" key="1">
    <citation type="submission" date="2022-12" db="EMBL/GenBank/DDBJ databases">
        <title>Clostridium sp. nov., isolated from industrial wastewater.</title>
        <authorList>
            <person name="Jiayan W."/>
        </authorList>
    </citation>
    <scope>NUCLEOTIDE SEQUENCE</scope>
    <source>
        <strain evidence="5">ZC22-4</strain>
    </source>
</reference>
<dbReference type="SUPFAM" id="SSF53163">
    <property type="entry name" value="HybD-like"/>
    <property type="match status" value="1"/>
</dbReference>
<keyword evidence="3" id="KW-0064">Aspartyl protease</keyword>
<proteinExistence type="inferred from homology"/>
<keyword evidence="6" id="KW-1185">Reference proteome</keyword>
<dbReference type="PANTHER" id="PTHR30302">
    <property type="entry name" value="HYDROGENASE 1 MATURATION PROTEASE"/>
    <property type="match status" value="1"/>
</dbReference>
<gene>
    <name evidence="5" type="ORF">OW729_05475</name>
</gene>
<dbReference type="GO" id="GO:0008233">
    <property type="term" value="F:peptidase activity"/>
    <property type="evidence" value="ECO:0007669"/>
    <property type="project" value="UniProtKB-KW"/>
</dbReference>
<keyword evidence="2 5" id="KW-0645">Protease</keyword>
<dbReference type="Pfam" id="PF01750">
    <property type="entry name" value="HycI"/>
    <property type="match status" value="1"/>
</dbReference>
<comment type="caution">
    <text evidence="5">The sequence shown here is derived from an EMBL/GenBank/DDBJ whole genome shotgun (WGS) entry which is preliminary data.</text>
</comment>
<dbReference type="Proteomes" id="UP001144612">
    <property type="component" value="Unassembled WGS sequence"/>
</dbReference>
<dbReference type="RefSeq" id="WP_268060467.1">
    <property type="nucleotide sequence ID" value="NZ_JAPQFJ010000004.1"/>
</dbReference>
<comment type="similarity">
    <text evidence="1">Belongs to the peptidase A31 family.</text>
</comment>
<dbReference type="GO" id="GO:0006508">
    <property type="term" value="P:proteolysis"/>
    <property type="evidence" value="ECO:0007669"/>
    <property type="project" value="UniProtKB-KW"/>
</dbReference>
<dbReference type="InterPro" id="IPR023430">
    <property type="entry name" value="Pept_HybD-like_dom_sf"/>
</dbReference>
<name>A0ABT4DA03_9CLOT</name>
<keyword evidence="4" id="KW-0378">Hydrolase</keyword>
<evidence type="ECO:0000256" key="4">
    <source>
        <dbReference type="ARBA" id="ARBA00022801"/>
    </source>
</evidence>
<dbReference type="PANTHER" id="PTHR30302:SF1">
    <property type="entry name" value="HYDROGENASE 2 MATURATION PROTEASE"/>
    <property type="match status" value="1"/>
</dbReference>
<dbReference type="CDD" id="cd00518">
    <property type="entry name" value="H2MP"/>
    <property type="match status" value="1"/>
</dbReference>
<dbReference type="Gene3D" id="3.40.50.1450">
    <property type="entry name" value="HybD-like"/>
    <property type="match status" value="1"/>
</dbReference>
<evidence type="ECO:0000313" key="5">
    <source>
        <dbReference type="EMBL" id="MCY6958056.1"/>
    </source>
</evidence>
<evidence type="ECO:0000256" key="3">
    <source>
        <dbReference type="ARBA" id="ARBA00022750"/>
    </source>
</evidence>
<evidence type="ECO:0000313" key="6">
    <source>
        <dbReference type="Proteomes" id="UP001144612"/>
    </source>
</evidence>
<dbReference type="InterPro" id="IPR000671">
    <property type="entry name" value="Peptidase_A31"/>
</dbReference>
<evidence type="ECO:0000256" key="1">
    <source>
        <dbReference type="ARBA" id="ARBA00006814"/>
    </source>
</evidence>
<evidence type="ECO:0000256" key="2">
    <source>
        <dbReference type="ARBA" id="ARBA00022670"/>
    </source>
</evidence>
<dbReference type="EMBL" id="JAPQFJ010000004">
    <property type="protein sequence ID" value="MCY6958056.1"/>
    <property type="molecule type" value="Genomic_DNA"/>
</dbReference>
<accession>A0ABT4DA03</accession>